<feature type="region of interest" description="Disordered" evidence="1">
    <location>
        <begin position="75"/>
        <end position="98"/>
    </location>
</feature>
<sequence>MSSKRTRPTTRLTEEQIEEVLANYDLECEKLLTRLERGAYRCVEAARAQMEARLHKIPQDVRNVSLQTYYDMHASTAGSERGRQLPPLAMASLPDAME</sequence>
<keyword evidence="4" id="KW-1185">Reference proteome</keyword>
<dbReference type="EMBL" id="CP046235">
    <property type="protein sequence ID" value="WFD47591.1"/>
    <property type="molecule type" value="Genomic_DNA"/>
</dbReference>
<proteinExistence type="predicted"/>
<evidence type="ECO:0000313" key="3">
    <source>
        <dbReference type="EMBL" id="WFD47591.1"/>
    </source>
</evidence>
<dbReference type="InterPro" id="IPR018851">
    <property type="entry name" value="Borealin_N"/>
</dbReference>
<feature type="domain" description="Borealin N-terminal" evidence="2">
    <location>
        <begin position="16"/>
        <end position="71"/>
    </location>
</feature>
<dbReference type="Pfam" id="PF10444">
    <property type="entry name" value="Nbl1_Borealin_N"/>
    <property type="match status" value="1"/>
</dbReference>
<gene>
    <name evidence="3" type="ORF">GLX27_002243</name>
</gene>
<organism evidence="3 4">
    <name type="scientific">Malassezia furfur</name>
    <name type="common">Pityriasis versicolor infection agent</name>
    <name type="synonym">Pityrosporum furfur</name>
    <dbReference type="NCBI Taxonomy" id="55194"/>
    <lineage>
        <taxon>Eukaryota</taxon>
        <taxon>Fungi</taxon>
        <taxon>Dikarya</taxon>
        <taxon>Basidiomycota</taxon>
        <taxon>Ustilaginomycotina</taxon>
        <taxon>Malasseziomycetes</taxon>
        <taxon>Malasseziales</taxon>
        <taxon>Malasseziaceae</taxon>
        <taxon>Malassezia</taxon>
    </lineage>
</organism>
<accession>A0ABY8EPR8</accession>
<dbReference type="Proteomes" id="UP000818624">
    <property type="component" value="Chromosome 2"/>
</dbReference>
<protein>
    <recommendedName>
        <fullName evidence="2">Borealin N-terminal domain-containing protein</fullName>
    </recommendedName>
</protein>
<reference evidence="3 4" key="1">
    <citation type="journal article" date="2020" name="Elife">
        <title>Loss of centromere function drives karyotype evolution in closely related Malassezia species.</title>
        <authorList>
            <person name="Sankaranarayanan S.R."/>
            <person name="Ianiri G."/>
            <person name="Coelho M.A."/>
            <person name="Reza M.H."/>
            <person name="Thimmappa B.C."/>
            <person name="Ganguly P."/>
            <person name="Vadnala R.N."/>
            <person name="Sun S."/>
            <person name="Siddharthan R."/>
            <person name="Tellgren-Roth C."/>
            <person name="Dawson T.L."/>
            <person name="Heitman J."/>
            <person name="Sanyal K."/>
        </authorList>
    </citation>
    <scope>NUCLEOTIDE SEQUENCE [LARGE SCALE GENOMIC DNA]</scope>
    <source>
        <strain evidence="3">CBS14141</strain>
    </source>
</reference>
<evidence type="ECO:0000256" key="1">
    <source>
        <dbReference type="SAM" id="MobiDB-lite"/>
    </source>
</evidence>
<name>A0ABY8EPR8_MALFU</name>
<evidence type="ECO:0000313" key="4">
    <source>
        <dbReference type="Proteomes" id="UP000818624"/>
    </source>
</evidence>
<evidence type="ECO:0000259" key="2">
    <source>
        <dbReference type="Pfam" id="PF10444"/>
    </source>
</evidence>